<dbReference type="InterPro" id="IPR000182">
    <property type="entry name" value="GNAT_dom"/>
</dbReference>
<dbReference type="SUPFAM" id="SSF55729">
    <property type="entry name" value="Acyl-CoA N-acyltransferases (Nat)"/>
    <property type="match status" value="1"/>
</dbReference>
<dbReference type="GO" id="GO:0016747">
    <property type="term" value="F:acyltransferase activity, transferring groups other than amino-acyl groups"/>
    <property type="evidence" value="ECO:0007669"/>
    <property type="project" value="InterPro"/>
</dbReference>
<dbReference type="InterPro" id="IPR016181">
    <property type="entry name" value="Acyl_CoA_acyltransferase"/>
</dbReference>
<dbReference type="RefSeq" id="WP_281872721.1">
    <property type="nucleotide sequence ID" value="NZ_BSBO01000015.1"/>
</dbReference>
<proteinExistence type="predicted"/>
<organism evidence="2 3">
    <name type="scientific">Sellimonas catena</name>
    <dbReference type="NCBI Taxonomy" id="2994035"/>
    <lineage>
        <taxon>Bacteria</taxon>
        <taxon>Bacillati</taxon>
        <taxon>Bacillota</taxon>
        <taxon>Clostridia</taxon>
        <taxon>Lachnospirales</taxon>
        <taxon>Lachnospiraceae</taxon>
        <taxon>Sellimonas</taxon>
    </lineage>
</organism>
<dbReference type="Pfam" id="PF00583">
    <property type="entry name" value="Acetyltransf_1"/>
    <property type="match status" value="1"/>
</dbReference>
<evidence type="ECO:0000313" key="3">
    <source>
        <dbReference type="Proteomes" id="UP001145145"/>
    </source>
</evidence>
<evidence type="ECO:0000259" key="1">
    <source>
        <dbReference type="PROSITE" id="PS51186"/>
    </source>
</evidence>
<accession>A0A9W6FCF7</accession>
<feature type="domain" description="N-acetyltransferase" evidence="1">
    <location>
        <begin position="14"/>
        <end position="156"/>
    </location>
</feature>
<evidence type="ECO:0000313" key="2">
    <source>
        <dbReference type="EMBL" id="GLG04494.1"/>
    </source>
</evidence>
<dbReference type="Proteomes" id="UP001145145">
    <property type="component" value="Unassembled WGS sequence"/>
</dbReference>
<dbReference type="AlphaFoldDB" id="A0A9W6FCF7"/>
<sequence>MDLILEKANVEHAKEIYDLQKTSFKNLLDKYQDYDTNPGGEKLERTIERLEQPFTDFYFITLGEKHIGAVRICDFEKRCVLKQIFILPEYQGYGYAQEAIKMVESFYTKAKRWELDTILQEKKLCYLYEKMGYQKTGKTEKIKDGMDLVYYAKEKQGEFK</sequence>
<dbReference type="Gene3D" id="3.40.630.30">
    <property type="match status" value="1"/>
</dbReference>
<name>A0A9W6FCF7_9FIRM</name>
<gene>
    <name evidence="2" type="ORF">Selli1_16680</name>
</gene>
<dbReference type="PROSITE" id="PS51186">
    <property type="entry name" value="GNAT"/>
    <property type="match status" value="1"/>
</dbReference>
<protein>
    <submittedName>
        <fullName evidence="2">Acetyltransferase</fullName>
    </submittedName>
</protein>
<dbReference type="CDD" id="cd04301">
    <property type="entry name" value="NAT_SF"/>
    <property type="match status" value="1"/>
</dbReference>
<reference evidence="2 3" key="1">
    <citation type="journal article" date="2023" name="Int. J. Syst. Evol. Microbiol.">
        <title>Sellimonas catena sp. nov., isolated from human faeces.</title>
        <authorList>
            <person name="Hisatomi A."/>
            <person name="Ohkuma M."/>
            <person name="Sakamoto M."/>
        </authorList>
    </citation>
    <scope>NUCLEOTIDE SEQUENCE [LARGE SCALE GENOMIC DNA]</scope>
    <source>
        <strain evidence="2 3">12EGH17</strain>
    </source>
</reference>
<keyword evidence="3" id="KW-1185">Reference proteome</keyword>
<comment type="caution">
    <text evidence="2">The sequence shown here is derived from an EMBL/GenBank/DDBJ whole genome shotgun (WGS) entry which is preliminary data.</text>
</comment>
<dbReference type="EMBL" id="BSBO01000015">
    <property type="protein sequence ID" value="GLG04494.1"/>
    <property type="molecule type" value="Genomic_DNA"/>
</dbReference>